<accession>A0A9P6CID3</accession>
<dbReference type="Proteomes" id="UP000807353">
    <property type="component" value="Unassembled WGS sequence"/>
</dbReference>
<gene>
    <name evidence="1" type="ORF">BDZ94DRAFT_1262986</name>
</gene>
<reference evidence="1" key="1">
    <citation type="submission" date="2020-11" db="EMBL/GenBank/DDBJ databases">
        <authorList>
            <consortium name="DOE Joint Genome Institute"/>
            <person name="Ahrendt S."/>
            <person name="Riley R."/>
            <person name="Andreopoulos W."/>
            <person name="Labutti K."/>
            <person name="Pangilinan J."/>
            <person name="Ruiz-Duenas F.J."/>
            <person name="Barrasa J.M."/>
            <person name="Sanchez-Garcia M."/>
            <person name="Camarero S."/>
            <person name="Miyauchi S."/>
            <person name="Serrano A."/>
            <person name="Linde D."/>
            <person name="Babiker R."/>
            <person name="Drula E."/>
            <person name="Ayuso-Fernandez I."/>
            <person name="Pacheco R."/>
            <person name="Padilla G."/>
            <person name="Ferreira P."/>
            <person name="Barriuso J."/>
            <person name="Kellner H."/>
            <person name="Castanera R."/>
            <person name="Alfaro M."/>
            <person name="Ramirez L."/>
            <person name="Pisabarro A.G."/>
            <person name="Kuo A."/>
            <person name="Tritt A."/>
            <person name="Lipzen A."/>
            <person name="He G."/>
            <person name="Yan M."/>
            <person name="Ng V."/>
            <person name="Cullen D."/>
            <person name="Martin F."/>
            <person name="Rosso M.-N."/>
            <person name="Henrissat B."/>
            <person name="Hibbett D."/>
            <person name="Martinez A.T."/>
            <person name="Grigoriev I.V."/>
        </authorList>
    </citation>
    <scope>NUCLEOTIDE SEQUENCE</scope>
    <source>
        <strain evidence="1">CBS 247.69</strain>
    </source>
</reference>
<keyword evidence="2" id="KW-1185">Reference proteome</keyword>
<organism evidence="1 2">
    <name type="scientific">Collybia nuda</name>
    <dbReference type="NCBI Taxonomy" id="64659"/>
    <lineage>
        <taxon>Eukaryota</taxon>
        <taxon>Fungi</taxon>
        <taxon>Dikarya</taxon>
        <taxon>Basidiomycota</taxon>
        <taxon>Agaricomycotina</taxon>
        <taxon>Agaricomycetes</taxon>
        <taxon>Agaricomycetidae</taxon>
        <taxon>Agaricales</taxon>
        <taxon>Tricholomatineae</taxon>
        <taxon>Clitocybaceae</taxon>
        <taxon>Collybia</taxon>
    </lineage>
</organism>
<dbReference type="AlphaFoldDB" id="A0A9P6CID3"/>
<dbReference type="EMBL" id="MU150279">
    <property type="protein sequence ID" value="KAF9461784.1"/>
    <property type="molecule type" value="Genomic_DNA"/>
</dbReference>
<evidence type="ECO:0000313" key="2">
    <source>
        <dbReference type="Proteomes" id="UP000807353"/>
    </source>
</evidence>
<evidence type="ECO:0000313" key="1">
    <source>
        <dbReference type="EMBL" id="KAF9461784.1"/>
    </source>
</evidence>
<comment type="caution">
    <text evidence="1">The sequence shown here is derived from an EMBL/GenBank/DDBJ whole genome shotgun (WGS) entry which is preliminary data.</text>
</comment>
<proteinExistence type="predicted"/>
<name>A0A9P6CID3_9AGAR</name>
<sequence>MKSSESVSFSAITRGHIFIQDRVLQRCFGRYRSRHCARRFVGNYHTTINRFITVIPIAAYWITDIQQLFWTQEVRHFRYLSVDVNAGIGYVKSVIS</sequence>
<protein>
    <submittedName>
        <fullName evidence="1">Uncharacterized protein</fullName>
    </submittedName>
</protein>